<feature type="compositionally biased region" description="Basic and acidic residues" evidence="8">
    <location>
        <begin position="72"/>
        <end position="90"/>
    </location>
</feature>
<reference evidence="10" key="1">
    <citation type="submission" date="2020-05" db="EMBL/GenBank/DDBJ databases">
        <title>Phylogenomic resolution of chytrid fungi.</title>
        <authorList>
            <person name="Stajich J.E."/>
            <person name="Amses K."/>
            <person name="Simmons R."/>
            <person name="Seto K."/>
            <person name="Myers J."/>
            <person name="Bonds A."/>
            <person name="Quandt C.A."/>
            <person name="Barry K."/>
            <person name="Liu P."/>
            <person name="Grigoriev I."/>
            <person name="Longcore J.E."/>
            <person name="James T.Y."/>
        </authorList>
    </citation>
    <scope>NUCLEOTIDE SEQUENCE</scope>
    <source>
        <strain evidence="10">JEL0318</strain>
    </source>
</reference>
<evidence type="ECO:0000259" key="9">
    <source>
        <dbReference type="Pfam" id="PF14533"/>
    </source>
</evidence>
<dbReference type="Pfam" id="PF14533">
    <property type="entry name" value="USP7_C2"/>
    <property type="match status" value="2"/>
</dbReference>
<dbReference type="Proteomes" id="UP001212841">
    <property type="component" value="Unassembled WGS sequence"/>
</dbReference>
<evidence type="ECO:0000256" key="7">
    <source>
        <dbReference type="ARBA" id="ARBA00022807"/>
    </source>
</evidence>
<comment type="catalytic activity">
    <reaction evidence="1">
        <text>Thiol-dependent hydrolysis of ester, thioester, amide, peptide and isopeptide bonds formed by the C-terminal Gly of ubiquitin (a 76-residue protein attached to proteins as an intracellular targeting signal).</text>
        <dbReference type="EC" id="3.4.19.12"/>
    </reaction>
</comment>
<feature type="region of interest" description="Disordered" evidence="8">
    <location>
        <begin position="51"/>
        <end position="101"/>
    </location>
</feature>
<feature type="region of interest" description="Disordered" evidence="8">
    <location>
        <begin position="239"/>
        <end position="273"/>
    </location>
</feature>
<comment type="caution">
    <text evidence="10">The sequence shown here is derived from an EMBL/GenBank/DDBJ whole genome shotgun (WGS) entry which is preliminary data.</text>
</comment>
<organism evidence="10 11">
    <name type="scientific">Rhizophlyctis rosea</name>
    <dbReference type="NCBI Taxonomy" id="64517"/>
    <lineage>
        <taxon>Eukaryota</taxon>
        <taxon>Fungi</taxon>
        <taxon>Fungi incertae sedis</taxon>
        <taxon>Chytridiomycota</taxon>
        <taxon>Chytridiomycota incertae sedis</taxon>
        <taxon>Chytridiomycetes</taxon>
        <taxon>Rhizophlyctidales</taxon>
        <taxon>Rhizophlyctidaceae</taxon>
        <taxon>Rhizophlyctis</taxon>
    </lineage>
</organism>
<evidence type="ECO:0000256" key="1">
    <source>
        <dbReference type="ARBA" id="ARBA00000707"/>
    </source>
</evidence>
<name>A0AAD5SL60_9FUNG</name>
<dbReference type="AlphaFoldDB" id="A0AAD5SL60"/>
<evidence type="ECO:0000313" key="11">
    <source>
        <dbReference type="Proteomes" id="UP001212841"/>
    </source>
</evidence>
<dbReference type="EC" id="3.4.19.12" evidence="3"/>
<dbReference type="GO" id="GO:0004843">
    <property type="term" value="F:cysteine-type deubiquitinase activity"/>
    <property type="evidence" value="ECO:0007669"/>
    <property type="project" value="UniProtKB-EC"/>
</dbReference>
<evidence type="ECO:0000313" key="10">
    <source>
        <dbReference type="EMBL" id="KAJ3057145.1"/>
    </source>
</evidence>
<dbReference type="GO" id="GO:0006508">
    <property type="term" value="P:proteolysis"/>
    <property type="evidence" value="ECO:0007669"/>
    <property type="project" value="UniProtKB-KW"/>
</dbReference>
<comment type="similarity">
    <text evidence="2">Belongs to the peptidase C19 family.</text>
</comment>
<protein>
    <recommendedName>
        <fullName evidence="3">ubiquitinyl hydrolase 1</fullName>
        <ecNumber evidence="3">3.4.19.12</ecNumber>
    </recommendedName>
</protein>
<accession>A0AAD5SL60</accession>
<feature type="domain" description="Ubiquitin carboxyl-terminal hydrolase C-terminal" evidence="9">
    <location>
        <begin position="186"/>
        <end position="239"/>
    </location>
</feature>
<keyword evidence="11" id="KW-1185">Reference proteome</keyword>
<evidence type="ECO:0000256" key="6">
    <source>
        <dbReference type="ARBA" id="ARBA00022801"/>
    </source>
</evidence>
<keyword evidence="4" id="KW-0645">Protease</keyword>
<gene>
    <name evidence="10" type="ORF">HK097_000073</name>
</gene>
<keyword evidence="7" id="KW-0788">Thiol protease</keyword>
<feature type="compositionally biased region" description="Low complexity" evidence="8">
    <location>
        <begin position="263"/>
        <end position="273"/>
    </location>
</feature>
<evidence type="ECO:0000256" key="2">
    <source>
        <dbReference type="ARBA" id="ARBA00009085"/>
    </source>
</evidence>
<keyword evidence="5" id="KW-0833">Ubl conjugation pathway</keyword>
<dbReference type="EMBL" id="JADGJD010000010">
    <property type="protein sequence ID" value="KAJ3057145.1"/>
    <property type="molecule type" value="Genomic_DNA"/>
</dbReference>
<evidence type="ECO:0000256" key="8">
    <source>
        <dbReference type="SAM" id="MobiDB-lite"/>
    </source>
</evidence>
<feature type="domain" description="Ubiquitin carboxyl-terminal hydrolase C-terminal" evidence="9">
    <location>
        <begin position="280"/>
        <end position="366"/>
    </location>
</feature>
<evidence type="ECO:0000256" key="5">
    <source>
        <dbReference type="ARBA" id="ARBA00022786"/>
    </source>
</evidence>
<evidence type="ECO:0000256" key="3">
    <source>
        <dbReference type="ARBA" id="ARBA00012759"/>
    </source>
</evidence>
<feature type="compositionally biased region" description="Basic and acidic residues" evidence="8">
    <location>
        <begin position="239"/>
        <end position="255"/>
    </location>
</feature>
<dbReference type="InterPro" id="IPR029346">
    <property type="entry name" value="USP_C"/>
</dbReference>
<keyword evidence="6" id="KW-0378">Hydrolase</keyword>
<proteinExistence type="inferred from homology"/>
<evidence type="ECO:0000256" key="4">
    <source>
        <dbReference type="ARBA" id="ARBA00022670"/>
    </source>
</evidence>
<sequence length="718" mass="81969">MAGSELPSIADLTLSPGLTRMDENESQIATNGMHRRFHKISGSIWHADAVDTAAAKSSKEEPSVKYSQEGSSSKDHHDVKMSSNEEDKQGQKAQKAGVLENVVKGRTMELHSKMAGEGIDAKNEVDSMLDVKTDEKGTLKPAPVCIIESDPHKNVADEEKVKLVQGLLKRDRQEETTEKESAKKPKLDIEVSELETKRYLKITFVDKAAKEHGPFDILLPKTARVPEILAATAQRVRQETVNAKKEESKKEEVKTRNAVNRNSTPASPTTSSGTILLNPAKLKLIEAMDNKFHRYLIYDRVQEIADGAQLFVEEKQEEEQAGDGDKWIGVFHYYRDPIKTHGVPFRFLVKEYETFSQTKKRLFPRMEPALGDDDILYDKLQSQQQLGADHVDKSVGSLKGKDPIRIHEIPILQRFGCICVCNSVLELTRNEIELIPEWAKRTQWDRYDVDCKELTTEAVRKVVDFLAYKRDNPRFFGELDDHPDQIDSVLAWRPDFCGTTNAQLLQLMTATDILGQEHLYSLLNWHYVKTHRLPRRIVRGLTGSQIQLRRLLRMLTDFDETYGIKYKWGQELSIDEGILGLVVDFVCGLFVMEVQKYATNHGTNENDMDKADLASAADYLLLHRYNSRHDRNEFFHRKTDGDELEGSLYSFKDVRNKEFGHHKWPDWRVGQGRLKFFLKLAKKLIKNVDNPGTSLANLKSLKTALNSYTQELKQMERG</sequence>